<evidence type="ECO:0000259" key="1">
    <source>
        <dbReference type="SMART" id="SM00421"/>
    </source>
</evidence>
<dbReference type="EMBL" id="RAPE01000002">
    <property type="protein sequence ID" value="RKF15030.1"/>
    <property type="molecule type" value="Genomic_DNA"/>
</dbReference>
<proteinExistence type="predicted"/>
<dbReference type="GO" id="GO:0006355">
    <property type="term" value="P:regulation of DNA-templated transcription"/>
    <property type="evidence" value="ECO:0007669"/>
    <property type="project" value="InterPro"/>
</dbReference>
<reference evidence="2 3" key="1">
    <citation type="submission" date="2018-09" db="EMBL/GenBank/DDBJ databases">
        <title>Roseovarius spongiae sp. nov., isolated from a marine sponge.</title>
        <authorList>
            <person name="Zhuang L."/>
            <person name="Luo L."/>
        </authorList>
    </citation>
    <scope>NUCLEOTIDE SEQUENCE [LARGE SCALE GENOMIC DNA]</scope>
    <source>
        <strain evidence="2 3">HN-E21</strain>
    </source>
</reference>
<evidence type="ECO:0000313" key="2">
    <source>
        <dbReference type="EMBL" id="RKF15030.1"/>
    </source>
</evidence>
<dbReference type="OrthoDB" id="7855389at2"/>
<sequence>MAHPALSPRLAEAFNRARREVAAWRPLCDALAAEFDGLGTALLPISRSRRFPSLCASASLGPALRQYMTEGWCECDLREQGLPAGRKRGYVLDSDVGPAAELAREPYYRDLVRRHGIGGFVGILFHVMDEEWMASVQLPLGVSSPSAARLERVPLIAAALEEAATAIAAEVDARWSAAFAAFGALNRGVVLLDSTGRIVRKSAVAEAMLGRCGATGAAFGFPDDCTAGHFTQLCRAHPDRPFRPLPYVVRQSPTHSVVAVIERVPEPLRLFLSANVLVVTLSEHNPVEEEIAMLLARDFGLQPSEVRVVLGLCRGEMIKDMARALGIKEGTARQRLKTVFQKTGTNAQHQLVALAMGLDGRFPSAGGFVNQG</sequence>
<dbReference type="InterPro" id="IPR000792">
    <property type="entry name" value="Tscrpt_reg_LuxR_C"/>
</dbReference>
<accession>A0A3A8AWF9</accession>
<protein>
    <recommendedName>
        <fullName evidence="1">HTH luxR-type domain-containing protein</fullName>
    </recommendedName>
</protein>
<dbReference type="RefSeq" id="WP_121166095.1">
    <property type="nucleotide sequence ID" value="NZ_RAPE01000002.1"/>
</dbReference>
<gene>
    <name evidence="2" type="ORF">D6850_09240</name>
</gene>
<comment type="caution">
    <text evidence="2">The sequence shown here is derived from an EMBL/GenBank/DDBJ whole genome shotgun (WGS) entry which is preliminary data.</text>
</comment>
<dbReference type="AlphaFoldDB" id="A0A3A8AWF9"/>
<dbReference type="Gene3D" id="1.10.10.10">
    <property type="entry name" value="Winged helix-like DNA-binding domain superfamily/Winged helix DNA-binding domain"/>
    <property type="match status" value="1"/>
</dbReference>
<organism evidence="2 3">
    <name type="scientific">Roseovarius spongiae</name>
    <dbReference type="NCBI Taxonomy" id="2320272"/>
    <lineage>
        <taxon>Bacteria</taxon>
        <taxon>Pseudomonadati</taxon>
        <taxon>Pseudomonadota</taxon>
        <taxon>Alphaproteobacteria</taxon>
        <taxon>Rhodobacterales</taxon>
        <taxon>Roseobacteraceae</taxon>
        <taxon>Roseovarius</taxon>
    </lineage>
</organism>
<keyword evidence="3" id="KW-1185">Reference proteome</keyword>
<dbReference type="GO" id="GO:0003677">
    <property type="term" value="F:DNA binding"/>
    <property type="evidence" value="ECO:0007669"/>
    <property type="project" value="InterPro"/>
</dbReference>
<feature type="domain" description="HTH luxR-type" evidence="1">
    <location>
        <begin position="298"/>
        <end position="355"/>
    </location>
</feature>
<name>A0A3A8AWF9_9RHOB</name>
<dbReference type="SMART" id="SM00421">
    <property type="entry name" value="HTH_LUXR"/>
    <property type="match status" value="1"/>
</dbReference>
<dbReference type="InterPro" id="IPR016032">
    <property type="entry name" value="Sig_transdc_resp-reg_C-effctor"/>
</dbReference>
<dbReference type="SUPFAM" id="SSF46894">
    <property type="entry name" value="C-terminal effector domain of the bipartite response regulators"/>
    <property type="match status" value="1"/>
</dbReference>
<dbReference type="Proteomes" id="UP000281128">
    <property type="component" value="Unassembled WGS sequence"/>
</dbReference>
<evidence type="ECO:0000313" key="3">
    <source>
        <dbReference type="Proteomes" id="UP000281128"/>
    </source>
</evidence>
<dbReference type="InterPro" id="IPR036388">
    <property type="entry name" value="WH-like_DNA-bd_sf"/>
</dbReference>